<keyword evidence="13" id="KW-0998">Cell outer membrane</keyword>
<evidence type="ECO:0000259" key="18">
    <source>
        <dbReference type="Pfam" id="PF10531"/>
    </source>
</evidence>
<evidence type="ECO:0008006" key="22">
    <source>
        <dbReference type="Google" id="ProtNLM"/>
    </source>
</evidence>
<feature type="region of interest" description="Disordered" evidence="15">
    <location>
        <begin position="30"/>
        <end position="122"/>
    </location>
</feature>
<dbReference type="Pfam" id="PF22461">
    <property type="entry name" value="SLBB_2"/>
    <property type="match status" value="1"/>
</dbReference>
<dbReference type="GO" id="GO:0015288">
    <property type="term" value="F:porin activity"/>
    <property type="evidence" value="ECO:0007669"/>
    <property type="project" value="UniProtKB-KW"/>
</dbReference>
<feature type="domain" description="Soluble ligand binding" evidence="18">
    <location>
        <begin position="443"/>
        <end position="488"/>
    </location>
</feature>
<keyword evidence="6" id="KW-0812">Transmembrane</keyword>
<feature type="chain" id="PRO_5021742770" description="Sugar transporter" evidence="16">
    <location>
        <begin position="35"/>
        <end position="662"/>
    </location>
</feature>
<dbReference type="PANTHER" id="PTHR33619">
    <property type="entry name" value="POLYSACCHARIDE EXPORT PROTEIN GFCE-RELATED"/>
    <property type="match status" value="1"/>
</dbReference>
<protein>
    <recommendedName>
        <fullName evidence="22">Sugar transporter</fullName>
    </recommendedName>
</protein>
<dbReference type="Pfam" id="PF02563">
    <property type="entry name" value="Poly_export"/>
    <property type="match status" value="1"/>
</dbReference>
<keyword evidence="11" id="KW-0472">Membrane</keyword>
<dbReference type="Proteomes" id="UP000316292">
    <property type="component" value="Unassembled WGS sequence"/>
</dbReference>
<evidence type="ECO:0000259" key="17">
    <source>
        <dbReference type="Pfam" id="PF02563"/>
    </source>
</evidence>
<keyword evidence="7 16" id="KW-0732">Signal</keyword>
<organism evidence="20 21">
    <name type="scientific">Eiseniibacteriota bacterium</name>
    <dbReference type="NCBI Taxonomy" id="2212470"/>
    <lineage>
        <taxon>Bacteria</taxon>
        <taxon>Candidatus Eiseniibacteriota</taxon>
    </lineage>
</organism>
<accession>A0A538SHT1</accession>
<dbReference type="Gene3D" id="3.10.560.10">
    <property type="entry name" value="Outer membrane lipoprotein wza domain like"/>
    <property type="match status" value="5"/>
</dbReference>
<evidence type="ECO:0000256" key="3">
    <source>
        <dbReference type="ARBA" id="ARBA00022448"/>
    </source>
</evidence>
<keyword evidence="12" id="KW-0564">Palmitate</keyword>
<keyword evidence="4" id="KW-1134">Transmembrane beta strand</keyword>
<evidence type="ECO:0000256" key="4">
    <source>
        <dbReference type="ARBA" id="ARBA00022452"/>
    </source>
</evidence>
<evidence type="ECO:0000256" key="2">
    <source>
        <dbReference type="ARBA" id="ARBA00009450"/>
    </source>
</evidence>
<dbReference type="AlphaFoldDB" id="A0A538SHT1"/>
<evidence type="ECO:0000256" key="12">
    <source>
        <dbReference type="ARBA" id="ARBA00023139"/>
    </source>
</evidence>
<evidence type="ECO:0000256" key="8">
    <source>
        <dbReference type="ARBA" id="ARBA00023047"/>
    </source>
</evidence>
<evidence type="ECO:0000313" key="20">
    <source>
        <dbReference type="EMBL" id="TMQ50925.1"/>
    </source>
</evidence>
<keyword evidence="9" id="KW-0406">Ion transport</keyword>
<evidence type="ECO:0000256" key="11">
    <source>
        <dbReference type="ARBA" id="ARBA00023136"/>
    </source>
</evidence>
<evidence type="ECO:0000256" key="15">
    <source>
        <dbReference type="SAM" id="MobiDB-lite"/>
    </source>
</evidence>
<evidence type="ECO:0000256" key="7">
    <source>
        <dbReference type="ARBA" id="ARBA00022729"/>
    </source>
</evidence>
<dbReference type="SUPFAM" id="SSF142984">
    <property type="entry name" value="Nqo1 middle domain-like"/>
    <property type="match status" value="1"/>
</dbReference>
<feature type="domain" description="Soluble ligand binding" evidence="18">
    <location>
        <begin position="346"/>
        <end position="390"/>
    </location>
</feature>
<name>A0A538SHT1_UNCEI</name>
<evidence type="ECO:0000256" key="16">
    <source>
        <dbReference type="SAM" id="SignalP"/>
    </source>
</evidence>
<dbReference type="GO" id="GO:0015159">
    <property type="term" value="F:polysaccharide transmembrane transporter activity"/>
    <property type="evidence" value="ECO:0007669"/>
    <property type="project" value="InterPro"/>
</dbReference>
<keyword evidence="3" id="KW-0813">Transport</keyword>
<gene>
    <name evidence="20" type="ORF">E6K71_01445</name>
</gene>
<proteinExistence type="inferred from homology"/>
<dbReference type="Pfam" id="PF10531">
    <property type="entry name" value="SLBB"/>
    <property type="match status" value="4"/>
</dbReference>
<evidence type="ECO:0000256" key="13">
    <source>
        <dbReference type="ARBA" id="ARBA00023237"/>
    </source>
</evidence>
<dbReference type="PANTHER" id="PTHR33619:SF3">
    <property type="entry name" value="POLYSACCHARIDE EXPORT PROTEIN GFCE-RELATED"/>
    <property type="match status" value="1"/>
</dbReference>
<keyword evidence="8" id="KW-0625">Polysaccharide transport</keyword>
<feature type="domain" description="SLBB" evidence="19">
    <location>
        <begin position="262"/>
        <end position="339"/>
    </location>
</feature>
<dbReference type="GO" id="GO:0046930">
    <property type="term" value="C:pore complex"/>
    <property type="evidence" value="ECO:0007669"/>
    <property type="project" value="UniProtKB-KW"/>
</dbReference>
<feature type="compositionally biased region" description="Basic and acidic residues" evidence="15">
    <location>
        <begin position="38"/>
        <end position="58"/>
    </location>
</feature>
<feature type="domain" description="Soluble ligand binding" evidence="18">
    <location>
        <begin position="534"/>
        <end position="571"/>
    </location>
</feature>
<feature type="domain" description="Polysaccharide export protein N-terminal" evidence="17">
    <location>
        <begin position="174"/>
        <end position="239"/>
    </location>
</feature>
<comment type="subcellular location">
    <subcellularLocation>
        <location evidence="1">Cell outer membrane</location>
        <topology evidence="1">Multi-pass membrane protein</topology>
    </subcellularLocation>
</comment>
<sequence length="662" mass="72970">MERKTKRRSGTIPRSIRVLTVVVPLLSSPFQASAQSEADIRRKIEASGHSESEVRQKIQDSGLTPEQVRQRLRDAGYNPDAFDRYMPGNRAGGPVESRANQPVPTSAPSESDSVLASPPASVELSRMDHDISAQTPEFTREILSRVPSAGTVMPFGYDIFRYSPSTFEPLATGPVDPDYPIGPGDEIVVSVWGDNQYTYNSVVSREATISVPDIGQVTVNGLTLAQAKRLITERFATIYSGIRARRPTTFVDVTLGKLRTNQVFILGDVVRPGGYTISSVSTVLNALYSAGGPTARGSMRDVRIIRHNEVFRRVDLYGYILTGSRAEDIRLQSGDIVFVPPIGKTIAILGEIHRPAIYEMRLGERFHDLLGLSGGVLATALLDRMQIDRIVPFAQRDSLHGMDRIALDMPLRGILADSTQDPELLDKDIVQVFRIGDVRKNTVSISGSVIRHPGTYQLKPAMHISDLVQAAGGYTQDVYLDRAALVRTAPDLSQSIFRFNVGKAVAKDLEQDLELTQLDAIYVASIWDIRDRHIVQITGNVRKPGTYDLLHGMTIMDLIFASGGLKESASKLEAEISRIDSTSIATTKGARIYLVPISQDYGIHSQDTSFVLQEYDEVFVREIPDWELRRNVTITGEVTFPGIYSLKSKDERLSSLLARAGG</sequence>
<dbReference type="GO" id="GO:0006811">
    <property type="term" value="P:monoatomic ion transport"/>
    <property type="evidence" value="ECO:0007669"/>
    <property type="project" value="UniProtKB-KW"/>
</dbReference>
<evidence type="ECO:0000256" key="6">
    <source>
        <dbReference type="ARBA" id="ARBA00022692"/>
    </source>
</evidence>
<dbReference type="GO" id="GO:0009279">
    <property type="term" value="C:cell outer membrane"/>
    <property type="evidence" value="ECO:0007669"/>
    <property type="project" value="UniProtKB-SubCell"/>
</dbReference>
<dbReference type="EMBL" id="VBOR01000026">
    <property type="protein sequence ID" value="TMQ50925.1"/>
    <property type="molecule type" value="Genomic_DNA"/>
</dbReference>
<evidence type="ECO:0000259" key="19">
    <source>
        <dbReference type="Pfam" id="PF22461"/>
    </source>
</evidence>
<evidence type="ECO:0000256" key="10">
    <source>
        <dbReference type="ARBA" id="ARBA00023114"/>
    </source>
</evidence>
<feature type="domain" description="Soluble ligand binding" evidence="18">
    <location>
        <begin position="632"/>
        <end position="662"/>
    </location>
</feature>
<dbReference type="InterPro" id="IPR054765">
    <property type="entry name" value="SLBB_dom"/>
</dbReference>
<dbReference type="InterPro" id="IPR019554">
    <property type="entry name" value="Soluble_ligand-bd"/>
</dbReference>
<keyword evidence="10" id="KW-0626">Porin</keyword>
<evidence type="ECO:0000256" key="9">
    <source>
        <dbReference type="ARBA" id="ARBA00023065"/>
    </source>
</evidence>
<dbReference type="InterPro" id="IPR003715">
    <property type="entry name" value="Poly_export_N"/>
</dbReference>
<keyword evidence="5" id="KW-0762">Sugar transport</keyword>
<comment type="similarity">
    <text evidence="2">Belongs to the BexD/CtrA/VexA family.</text>
</comment>
<dbReference type="InterPro" id="IPR049712">
    <property type="entry name" value="Poly_export"/>
</dbReference>
<evidence type="ECO:0000256" key="5">
    <source>
        <dbReference type="ARBA" id="ARBA00022597"/>
    </source>
</evidence>
<reference evidence="20 21" key="1">
    <citation type="journal article" date="2019" name="Nat. Microbiol.">
        <title>Mediterranean grassland soil C-N compound turnover is dependent on rainfall and depth, and is mediated by genomically divergent microorganisms.</title>
        <authorList>
            <person name="Diamond S."/>
            <person name="Andeer P.F."/>
            <person name="Li Z."/>
            <person name="Crits-Christoph A."/>
            <person name="Burstein D."/>
            <person name="Anantharaman K."/>
            <person name="Lane K.R."/>
            <person name="Thomas B.C."/>
            <person name="Pan C."/>
            <person name="Northen T.R."/>
            <person name="Banfield J.F."/>
        </authorList>
    </citation>
    <scope>NUCLEOTIDE SEQUENCE [LARGE SCALE GENOMIC DNA]</scope>
    <source>
        <strain evidence="20">WS_1</strain>
    </source>
</reference>
<comment type="caution">
    <text evidence="20">The sequence shown here is derived from an EMBL/GenBank/DDBJ whole genome shotgun (WGS) entry which is preliminary data.</text>
</comment>
<evidence type="ECO:0000313" key="21">
    <source>
        <dbReference type="Proteomes" id="UP000316292"/>
    </source>
</evidence>
<evidence type="ECO:0000256" key="14">
    <source>
        <dbReference type="ARBA" id="ARBA00023288"/>
    </source>
</evidence>
<keyword evidence="14" id="KW-0449">Lipoprotein</keyword>
<dbReference type="Gene3D" id="3.30.1950.10">
    <property type="entry name" value="wza like domain"/>
    <property type="match status" value="1"/>
</dbReference>
<evidence type="ECO:0000256" key="1">
    <source>
        <dbReference type="ARBA" id="ARBA00004571"/>
    </source>
</evidence>
<feature type="signal peptide" evidence="16">
    <location>
        <begin position="1"/>
        <end position="34"/>
    </location>
</feature>
<feature type="non-terminal residue" evidence="20">
    <location>
        <position position="662"/>
    </location>
</feature>
<feature type="compositionally biased region" description="Polar residues" evidence="15">
    <location>
        <begin position="98"/>
        <end position="114"/>
    </location>
</feature>